<comment type="caution">
    <text evidence="4">The sequence shown here is derived from an EMBL/GenBank/DDBJ whole genome shotgun (WGS) entry which is preliminary data.</text>
</comment>
<proteinExistence type="predicted"/>
<dbReference type="InterPro" id="IPR018337">
    <property type="entry name" value="Cell_wall/Cho-bd_repeat"/>
</dbReference>
<organism evidence="4 5">
    <name type="scientific">Lacrimispora algidixylanolytica</name>
    <dbReference type="NCBI Taxonomy" id="94868"/>
    <lineage>
        <taxon>Bacteria</taxon>
        <taxon>Bacillati</taxon>
        <taxon>Bacillota</taxon>
        <taxon>Clostridia</taxon>
        <taxon>Lachnospirales</taxon>
        <taxon>Lachnospiraceae</taxon>
        <taxon>Lacrimispora</taxon>
    </lineage>
</organism>
<keyword evidence="3" id="KW-0732">Signal</keyword>
<dbReference type="Gene3D" id="2.10.270.10">
    <property type="entry name" value="Cholin Binding"/>
    <property type="match status" value="1"/>
</dbReference>
<reference evidence="4 5" key="1">
    <citation type="submission" date="2016-08" db="EMBL/GenBank/DDBJ databases">
        <title>A new outlook on sporulation: Clostridium algidixylanolyticum.</title>
        <authorList>
            <person name="Poppleton D.I."/>
            <person name="Gribaldo S."/>
        </authorList>
    </citation>
    <scope>NUCLEOTIDE SEQUENCE [LARGE SCALE GENOMIC DNA]</scope>
    <source>
        <strain evidence="4 5">SPL73</strain>
    </source>
</reference>
<accession>A0A419TCX6</accession>
<sequence>MNGKKLLSAVLAAVLASGLCSMPAMAASRKKIMEVKMTVTAQIMPGDSISQQQVEVTVNNSRVGVGDSEFINDGFQWYEGDVPKMEVKLYADEDYYFATDEKGIIITGGTYVKQKREDLSRTLTVTIDLPKVGEYTQSITRAGWGNGNLASWEKAEGTGSYEVILYRDGKSISDTVTTQGTTIDFTNQMRSPGSYSYQVRPVNDRNPEQKGQWLESSSKYIDTAAAEKNRSTGETLGEWKKNENGWWFSYQDGGYPVNRWESIGGKWYFFNDKGYMATGWISSSGKLYYCNPSDGAMMVDTKTPDGFLVGADGARIS</sequence>
<evidence type="ECO:0000313" key="5">
    <source>
        <dbReference type="Proteomes" id="UP000284277"/>
    </source>
</evidence>
<dbReference type="PROSITE" id="PS51170">
    <property type="entry name" value="CW"/>
    <property type="match status" value="1"/>
</dbReference>
<dbReference type="Gene3D" id="2.60.40.10">
    <property type="entry name" value="Immunoglobulins"/>
    <property type="match status" value="1"/>
</dbReference>
<dbReference type="Proteomes" id="UP000284277">
    <property type="component" value="Unassembled WGS sequence"/>
</dbReference>
<feature type="chain" id="PRO_5019310288" evidence="3">
    <location>
        <begin position="27"/>
        <end position="317"/>
    </location>
</feature>
<feature type="signal peptide" evidence="3">
    <location>
        <begin position="1"/>
        <end position="26"/>
    </location>
</feature>
<keyword evidence="1" id="KW-0677">Repeat</keyword>
<dbReference type="AlphaFoldDB" id="A0A419TCX6"/>
<evidence type="ECO:0000256" key="1">
    <source>
        <dbReference type="ARBA" id="ARBA00022737"/>
    </source>
</evidence>
<evidence type="ECO:0000256" key="2">
    <source>
        <dbReference type="PROSITE-ProRule" id="PRU00591"/>
    </source>
</evidence>
<keyword evidence="5" id="KW-1185">Reference proteome</keyword>
<dbReference type="RefSeq" id="WP_120195263.1">
    <property type="nucleotide sequence ID" value="NZ_MCIA01000001.1"/>
</dbReference>
<dbReference type="OrthoDB" id="9783944at2"/>
<feature type="repeat" description="Cell wall-binding" evidence="2">
    <location>
        <begin position="257"/>
        <end position="276"/>
    </location>
</feature>
<gene>
    <name evidence="4" type="ORF">BET01_03005</name>
</gene>
<dbReference type="EMBL" id="MCIA01000001">
    <property type="protein sequence ID" value="RKD35326.1"/>
    <property type="molecule type" value="Genomic_DNA"/>
</dbReference>
<dbReference type="Pfam" id="PF19127">
    <property type="entry name" value="Choline_bind_3"/>
    <property type="match status" value="1"/>
</dbReference>
<evidence type="ECO:0000313" key="4">
    <source>
        <dbReference type="EMBL" id="RKD35326.1"/>
    </source>
</evidence>
<name>A0A419TCX6_9FIRM</name>
<protein>
    <submittedName>
        <fullName evidence="4">Cell wall-binding protein</fullName>
    </submittedName>
</protein>
<dbReference type="SUPFAM" id="SSF69360">
    <property type="entry name" value="Cell wall binding repeat"/>
    <property type="match status" value="1"/>
</dbReference>
<evidence type="ECO:0000256" key="3">
    <source>
        <dbReference type="SAM" id="SignalP"/>
    </source>
</evidence>
<dbReference type="InterPro" id="IPR013783">
    <property type="entry name" value="Ig-like_fold"/>
</dbReference>